<keyword evidence="3" id="KW-0255">Endonuclease</keyword>
<dbReference type="InterPro" id="IPR005135">
    <property type="entry name" value="Endo/exonuclease/phosphatase"/>
</dbReference>
<evidence type="ECO:0000313" key="3">
    <source>
        <dbReference type="EMBL" id="RED16442.1"/>
    </source>
</evidence>
<dbReference type="Pfam" id="PF03372">
    <property type="entry name" value="Exo_endo_phos"/>
    <property type="match status" value="1"/>
</dbReference>
<feature type="transmembrane region" description="Helical" evidence="1">
    <location>
        <begin position="57"/>
        <end position="76"/>
    </location>
</feature>
<evidence type="ECO:0000256" key="1">
    <source>
        <dbReference type="SAM" id="Phobius"/>
    </source>
</evidence>
<evidence type="ECO:0000259" key="2">
    <source>
        <dbReference type="Pfam" id="PF03372"/>
    </source>
</evidence>
<dbReference type="InterPro" id="IPR036691">
    <property type="entry name" value="Endo/exonu/phosph_ase_sf"/>
</dbReference>
<feature type="transmembrane region" description="Helical" evidence="1">
    <location>
        <begin position="83"/>
        <end position="102"/>
    </location>
</feature>
<dbReference type="GO" id="GO:0004519">
    <property type="term" value="F:endonuclease activity"/>
    <property type="evidence" value="ECO:0007669"/>
    <property type="project" value="UniProtKB-KW"/>
</dbReference>
<dbReference type="AlphaFoldDB" id="A0A3D9FFX5"/>
<organism evidence="3 4">
    <name type="scientific">Parasphingopyxis lamellibrachiae</name>
    <dbReference type="NCBI Taxonomy" id="680125"/>
    <lineage>
        <taxon>Bacteria</taxon>
        <taxon>Pseudomonadati</taxon>
        <taxon>Pseudomonadota</taxon>
        <taxon>Alphaproteobacteria</taxon>
        <taxon>Sphingomonadales</taxon>
        <taxon>Sphingomonadaceae</taxon>
        <taxon>Parasphingopyxis</taxon>
    </lineage>
</organism>
<dbReference type="Gene3D" id="3.60.10.10">
    <property type="entry name" value="Endonuclease/exonuclease/phosphatase"/>
    <property type="match status" value="1"/>
</dbReference>
<keyword evidence="4" id="KW-1185">Reference proteome</keyword>
<dbReference type="Proteomes" id="UP000256310">
    <property type="component" value="Unassembled WGS sequence"/>
</dbReference>
<reference evidence="3 4" key="1">
    <citation type="submission" date="2018-07" db="EMBL/GenBank/DDBJ databases">
        <title>Genomic Encyclopedia of Type Strains, Phase IV (KMG-IV): sequencing the most valuable type-strain genomes for metagenomic binning, comparative biology and taxonomic classification.</title>
        <authorList>
            <person name="Goeker M."/>
        </authorList>
    </citation>
    <scope>NUCLEOTIDE SEQUENCE [LARGE SCALE GENOMIC DNA]</scope>
    <source>
        <strain evidence="3 4">DSM 26725</strain>
    </source>
</reference>
<gene>
    <name evidence="3" type="ORF">DFR46_1465</name>
</gene>
<accession>A0A3D9FFX5</accession>
<dbReference type="EMBL" id="QRDP01000004">
    <property type="protein sequence ID" value="RED16442.1"/>
    <property type="molecule type" value="Genomic_DNA"/>
</dbReference>
<protein>
    <submittedName>
        <fullName evidence="3">Endonuclease/exonuclease/phosphatase (EEP) superfamily protein YafD</fullName>
    </submittedName>
</protein>
<comment type="caution">
    <text evidence="3">The sequence shown here is derived from an EMBL/GenBank/DDBJ whole genome shotgun (WGS) entry which is preliminary data.</text>
</comment>
<keyword evidence="1" id="KW-0472">Membrane</keyword>
<keyword evidence="3" id="KW-0378">Hydrolase</keyword>
<sequence>MLAIWEGTILTASEKSSGFSWRFAAAALIALAALFIILATIASAVPSNQWWIRIWDFPRLALLTVGLLVFLAICFIRFRWRWAVSATLLAALAYHAGHIWPYTVLASVEAQTIDITDDEREAHCFLTLSLNVLQDNRDYDRTLALIARENPDILVLMETDAAWIAAMEPALARFSHRFEAPLSNKYGLVFASRLPVSEGRMVNLTEPGTPSFHGILQTPAGNAFRLSALHPRPPHPGQDTEERDAEIAIAAMMTRDSGMPTFTVGDFNDVGWSETSQLFRRIGRYVDPRIGRGFYATFPASLPAFRWPLDHVFFTEEFGLYSLSTGEAVGSDHLPVRAEVCLVPGEGERLNTPEEAEADDAGDLEEVMQAYREDQVMERATGEE</sequence>
<feature type="domain" description="Endonuclease/exonuclease/phosphatase" evidence="2">
    <location>
        <begin position="128"/>
        <end position="333"/>
    </location>
</feature>
<evidence type="ECO:0000313" key="4">
    <source>
        <dbReference type="Proteomes" id="UP000256310"/>
    </source>
</evidence>
<dbReference type="OrthoDB" id="9796594at2"/>
<keyword evidence="3" id="KW-0269">Exonuclease</keyword>
<name>A0A3D9FFX5_9SPHN</name>
<keyword evidence="1" id="KW-1133">Transmembrane helix</keyword>
<keyword evidence="1" id="KW-0812">Transmembrane</keyword>
<keyword evidence="3" id="KW-0540">Nuclease</keyword>
<feature type="transmembrane region" description="Helical" evidence="1">
    <location>
        <begin position="23"/>
        <end position="45"/>
    </location>
</feature>
<dbReference type="GO" id="GO:0004527">
    <property type="term" value="F:exonuclease activity"/>
    <property type="evidence" value="ECO:0007669"/>
    <property type="project" value="UniProtKB-KW"/>
</dbReference>
<proteinExistence type="predicted"/>
<dbReference type="SUPFAM" id="SSF56219">
    <property type="entry name" value="DNase I-like"/>
    <property type="match status" value="1"/>
</dbReference>